<dbReference type="InterPro" id="IPR003313">
    <property type="entry name" value="AraC-bd"/>
</dbReference>
<evidence type="ECO:0000256" key="2">
    <source>
        <dbReference type="ARBA" id="ARBA00023125"/>
    </source>
</evidence>
<keyword evidence="1" id="KW-0805">Transcription regulation</keyword>
<dbReference type="EMBL" id="CP120682">
    <property type="protein sequence ID" value="WKN39993.1"/>
    <property type="molecule type" value="Genomic_DNA"/>
</dbReference>
<evidence type="ECO:0000256" key="3">
    <source>
        <dbReference type="ARBA" id="ARBA00023163"/>
    </source>
</evidence>
<dbReference type="PRINTS" id="PR00032">
    <property type="entry name" value="HTHARAC"/>
</dbReference>
<accession>A0AA49PZ22</accession>
<dbReference type="GO" id="GO:0003700">
    <property type="term" value="F:DNA-binding transcription factor activity"/>
    <property type="evidence" value="ECO:0007669"/>
    <property type="project" value="InterPro"/>
</dbReference>
<dbReference type="InterPro" id="IPR020449">
    <property type="entry name" value="Tscrpt_reg_AraC-type_HTH"/>
</dbReference>
<name>A0AA49PZ22_9BACT</name>
<reference evidence="5" key="1">
    <citation type="journal article" date="2023" name="Comput. Struct. Biotechnol. J.">
        <title>Discovery of a novel marine Bacteroidetes with a rich repertoire of carbohydrate-active enzymes.</title>
        <authorList>
            <person name="Chen B."/>
            <person name="Liu G."/>
            <person name="Chen Q."/>
            <person name="Wang H."/>
            <person name="Liu L."/>
            <person name="Tang K."/>
        </authorList>
    </citation>
    <scope>NUCLEOTIDE SEQUENCE</scope>
    <source>
        <strain evidence="5">TK19036</strain>
    </source>
</reference>
<dbReference type="Gene3D" id="1.10.10.60">
    <property type="entry name" value="Homeodomain-like"/>
    <property type="match status" value="1"/>
</dbReference>
<dbReference type="PANTHER" id="PTHR43280">
    <property type="entry name" value="ARAC-FAMILY TRANSCRIPTIONAL REGULATOR"/>
    <property type="match status" value="1"/>
</dbReference>
<protein>
    <submittedName>
        <fullName evidence="5">Helix-turn-helix transcriptional regulator</fullName>
    </submittedName>
</protein>
<dbReference type="SUPFAM" id="SSF46689">
    <property type="entry name" value="Homeodomain-like"/>
    <property type="match status" value="1"/>
</dbReference>
<dbReference type="InterPro" id="IPR018060">
    <property type="entry name" value="HTH_AraC"/>
</dbReference>
<dbReference type="Pfam" id="PF12833">
    <property type="entry name" value="HTH_18"/>
    <property type="match status" value="1"/>
</dbReference>
<organism evidence="5">
    <name type="scientific">Roseihalotalea indica</name>
    <dbReference type="NCBI Taxonomy" id="2867963"/>
    <lineage>
        <taxon>Bacteria</taxon>
        <taxon>Pseudomonadati</taxon>
        <taxon>Bacteroidota</taxon>
        <taxon>Cytophagia</taxon>
        <taxon>Cytophagales</taxon>
        <taxon>Catalimonadaceae</taxon>
        <taxon>Roseihalotalea</taxon>
    </lineage>
</organism>
<sequence length="298" mass="35009">MVDPILADTDIPTYPLEMEEGYTHRFISILEADGQKNLLREEFLLPHRKDFYLLAYVKQGSNRHWIDMTPYTLQPHHFYFSVPEQVHLKEESMPITGTLIGFTKEFLALDDSQQLRKLPLIQNPHNGHELRLGAADRGFIEDILAKLSTEYNRPQDWQQEMLLGYLRVLLIYLSRLYTQQFSNQEVFADRQMLKKFQASIEENYHELHEVSAYADRLNITAGHLNHLVKAQSGKTAIEHIHARLLLEAKRLLFHTQESIKEIAFSLGFEDASYFNRFFKRLTNSTPLAYRNAIREMYH</sequence>
<dbReference type="SMART" id="SM00342">
    <property type="entry name" value="HTH_ARAC"/>
    <property type="match status" value="1"/>
</dbReference>
<dbReference type="AlphaFoldDB" id="A0AA49PZ22"/>
<keyword evidence="2" id="KW-0238">DNA-binding</keyword>
<dbReference type="Pfam" id="PF02311">
    <property type="entry name" value="AraC_binding"/>
    <property type="match status" value="1"/>
</dbReference>
<reference evidence="5" key="2">
    <citation type="journal article" date="2024" name="Antonie Van Leeuwenhoek">
        <title>Roseihalotalea indica gen. nov., sp. nov., a halophilic Bacteroidetes from mesopelagic Southwest Indian Ocean with higher carbohydrate metabolic potential.</title>
        <authorList>
            <person name="Chen B."/>
            <person name="Zhang M."/>
            <person name="Lin D."/>
            <person name="Ye J."/>
            <person name="Tang K."/>
        </authorList>
    </citation>
    <scope>NUCLEOTIDE SEQUENCE</scope>
    <source>
        <strain evidence="5">TK19036</strain>
    </source>
</reference>
<dbReference type="InterPro" id="IPR037923">
    <property type="entry name" value="HTH-like"/>
</dbReference>
<evidence type="ECO:0000259" key="4">
    <source>
        <dbReference type="PROSITE" id="PS01124"/>
    </source>
</evidence>
<dbReference type="GO" id="GO:0043565">
    <property type="term" value="F:sequence-specific DNA binding"/>
    <property type="evidence" value="ECO:0007669"/>
    <property type="project" value="InterPro"/>
</dbReference>
<evidence type="ECO:0000313" key="5">
    <source>
        <dbReference type="EMBL" id="WKN39993.1"/>
    </source>
</evidence>
<proteinExistence type="predicted"/>
<feature type="domain" description="HTH araC/xylS-type" evidence="4">
    <location>
        <begin position="194"/>
        <end position="292"/>
    </location>
</feature>
<dbReference type="PROSITE" id="PS01124">
    <property type="entry name" value="HTH_ARAC_FAMILY_2"/>
    <property type="match status" value="1"/>
</dbReference>
<gene>
    <name evidence="5" type="ORF">K4G66_14970</name>
</gene>
<dbReference type="InterPro" id="IPR009057">
    <property type="entry name" value="Homeodomain-like_sf"/>
</dbReference>
<keyword evidence="3" id="KW-0804">Transcription</keyword>
<evidence type="ECO:0000256" key="1">
    <source>
        <dbReference type="ARBA" id="ARBA00023015"/>
    </source>
</evidence>
<dbReference type="PANTHER" id="PTHR43280:SF32">
    <property type="entry name" value="TRANSCRIPTIONAL REGULATORY PROTEIN"/>
    <property type="match status" value="1"/>
</dbReference>
<dbReference type="SUPFAM" id="SSF51215">
    <property type="entry name" value="Regulatory protein AraC"/>
    <property type="match status" value="1"/>
</dbReference>